<feature type="compositionally biased region" description="Basic and acidic residues" evidence="1">
    <location>
        <begin position="1"/>
        <end position="14"/>
    </location>
</feature>
<feature type="non-terminal residue" evidence="2">
    <location>
        <position position="40"/>
    </location>
</feature>
<sequence>DHGQPAVQDREGGARRWTPCRPRRLAGRPCRRTRLGWRPV</sequence>
<organism evidence="2">
    <name type="scientific">uncultured Nocardioidaceae bacterium</name>
    <dbReference type="NCBI Taxonomy" id="253824"/>
    <lineage>
        <taxon>Bacteria</taxon>
        <taxon>Bacillati</taxon>
        <taxon>Actinomycetota</taxon>
        <taxon>Actinomycetes</taxon>
        <taxon>Propionibacteriales</taxon>
        <taxon>Nocardioidaceae</taxon>
        <taxon>environmental samples</taxon>
    </lineage>
</organism>
<proteinExistence type="predicted"/>
<feature type="region of interest" description="Disordered" evidence="1">
    <location>
        <begin position="1"/>
        <end position="25"/>
    </location>
</feature>
<feature type="non-terminal residue" evidence="2">
    <location>
        <position position="1"/>
    </location>
</feature>
<accession>A0A6J4L6S0</accession>
<reference evidence="2" key="1">
    <citation type="submission" date="2020-02" db="EMBL/GenBank/DDBJ databases">
        <authorList>
            <person name="Meier V. D."/>
        </authorList>
    </citation>
    <scope>NUCLEOTIDE SEQUENCE</scope>
    <source>
        <strain evidence="2">AVDCRST_MAG29</strain>
    </source>
</reference>
<evidence type="ECO:0000313" key="2">
    <source>
        <dbReference type="EMBL" id="CAA9324563.1"/>
    </source>
</evidence>
<gene>
    <name evidence="2" type="ORF">AVDCRST_MAG29-650</name>
</gene>
<dbReference type="EMBL" id="CADCUG010000038">
    <property type="protein sequence ID" value="CAA9324563.1"/>
    <property type="molecule type" value="Genomic_DNA"/>
</dbReference>
<protein>
    <submittedName>
        <fullName evidence="2">Uncharacterized protein</fullName>
    </submittedName>
</protein>
<evidence type="ECO:0000256" key="1">
    <source>
        <dbReference type="SAM" id="MobiDB-lite"/>
    </source>
</evidence>
<dbReference type="AlphaFoldDB" id="A0A6J4L6S0"/>
<name>A0A6J4L6S0_9ACTN</name>